<comment type="catalytic activity">
    <reaction evidence="7 8">
        <text>adenosine(34) in tRNA + H2O + H(+) = inosine(34) in tRNA + NH4(+)</text>
        <dbReference type="Rhea" id="RHEA:43168"/>
        <dbReference type="Rhea" id="RHEA-COMP:10373"/>
        <dbReference type="Rhea" id="RHEA-COMP:10374"/>
        <dbReference type="ChEBI" id="CHEBI:15377"/>
        <dbReference type="ChEBI" id="CHEBI:15378"/>
        <dbReference type="ChEBI" id="CHEBI:28938"/>
        <dbReference type="ChEBI" id="CHEBI:74411"/>
        <dbReference type="ChEBI" id="CHEBI:82852"/>
        <dbReference type="EC" id="3.5.4.33"/>
    </reaction>
</comment>
<evidence type="ECO:0000313" key="11">
    <source>
        <dbReference type="Proteomes" id="UP000190080"/>
    </source>
</evidence>
<evidence type="ECO:0000313" key="10">
    <source>
        <dbReference type="EMBL" id="OPJ64602.1"/>
    </source>
</evidence>
<dbReference type="OrthoDB" id="9802676at2"/>
<dbReference type="EMBL" id="MZGV01000003">
    <property type="protein sequence ID" value="OPJ64602.1"/>
    <property type="molecule type" value="Genomic_DNA"/>
</dbReference>
<dbReference type="InterPro" id="IPR002125">
    <property type="entry name" value="CMP_dCMP_dom"/>
</dbReference>
<dbReference type="Pfam" id="PF00383">
    <property type="entry name" value="dCMP_cyt_deam_1"/>
    <property type="match status" value="1"/>
</dbReference>
<evidence type="ECO:0000256" key="2">
    <source>
        <dbReference type="ARBA" id="ARBA00011738"/>
    </source>
</evidence>
<comment type="similarity">
    <text evidence="1">Belongs to the cytidine and deoxycytidylate deaminase family. ADAT2 subfamily.</text>
</comment>
<feature type="active site" description="Proton donor" evidence="8">
    <location>
        <position position="51"/>
    </location>
</feature>
<dbReference type="InterPro" id="IPR016193">
    <property type="entry name" value="Cytidine_deaminase-like"/>
</dbReference>
<dbReference type="InterPro" id="IPR016192">
    <property type="entry name" value="APOBEC/CMP_deaminase_Zn-bd"/>
</dbReference>
<keyword evidence="11" id="KW-1185">Reference proteome</keyword>
<dbReference type="RefSeq" id="WP_079421926.1">
    <property type="nucleotide sequence ID" value="NZ_MZGV01000003.1"/>
</dbReference>
<keyword evidence="4 8" id="KW-0479">Metal-binding</keyword>
<dbReference type="STRING" id="1450648.CLORY_04700"/>
<feature type="binding site" evidence="8">
    <location>
        <position position="82"/>
    </location>
    <ligand>
        <name>Zn(2+)</name>
        <dbReference type="ChEBI" id="CHEBI:29105"/>
        <note>catalytic</note>
    </ligand>
</feature>
<proteinExistence type="inferred from homology"/>
<feature type="binding site" evidence="8">
    <location>
        <position position="79"/>
    </location>
    <ligand>
        <name>Zn(2+)</name>
        <dbReference type="ChEBI" id="CHEBI:29105"/>
        <note>catalytic</note>
    </ligand>
</feature>
<dbReference type="CDD" id="cd01285">
    <property type="entry name" value="nucleoside_deaminase"/>
    <property type="match status" value="1"/>
</dbReference>
<dbReference type="InterPro" id="IPR028883">
    <property type="entry name" value="tRNA_aden_deaminase"/>
</dbReference>
<comment type="caution">
    <text evidence="10">The sequence shown here is derived from an EMBL/GenBank/DDBJ whole genome shotgun (WGS) entry which is preliminary data.</text>
</comment>
<dbReference type="PANTHER" id="PTHR11079">
    <property type="entry name" value="CYTOSINE DEAMINASE FAMILY MEMBER"/>
    <property type="match status" value="1"/>
</dbReference>
<keyword evidence="6 8" id="KW-0862">Zinc</keyword>
<dbReference type="HAMAP" id="MF_00972">
    <property type="entry name" value="tRNA_aden_deaminase"/>
    <property type="match status" value="1"/>
</dbReference>
<sequence length="147" mass="16853">MDYMEEAIKEARKALKYGEVPVGAVIVKDDKIISRAYNLKERRNDVTAHAEVLAVREASKYINNWRLTGCSMYVTLEPCPMCAAAIVQSRLSKLYIGAPDIDSGACGSVINLVQNNYLNYWMDVKWQYNDDCSELLSEFFRTKRRKQ</sequence>
<keyword evidence="3 8" id="KW-0819">tRNA processing</keyword>
<evidence type="ECO:0000256" key="4">
    <source>
        <dbReference type="ARBA" id="ARBA00022723"/>
    </source>
</evidence>
<name>A0A1V4IX19_9CLOT</name>
<evidence type="ECO:0000256" key="3">
    <source>
        <dbReference type="ARBA" id="ARBA00022694"/>
    </source>
</evidence>
<dbReference type="PROSITE" id="PS00903">
    <property type="entry name" value="CYT_DCMP_DEAMINASES_1"/>
    <property type="match status" value="1"/>
</dbReference>
<keyword evidence="5 8" id="KW-0378">Hydrolase</keyword>
<evidence type="ECO:0000256" key="8">
    <source>
        <dbReference type="HAMAP-Rule" id="MF_00972"/>
    </source>
</evidence>
<gene>
    <name evidence="8 10" type="primary">tadA</name>
    <name evidence="10" type="ORF">CLORY_04700</name>
</gene>
<evidence type="ECO:0000256" key="6">
    <source>
        <dbReference type="ARBA" id="ARBA00022833"/>
    </source>
</evidence>
<protein>
    <recommendedName>
        <fullName evidence="8">tRNA-specific adenosine deaminase</fullName>
        <ecNumber evidence="8">3.5.4.33</ecNumber>
    </recommendedName>
</protein>
<feature type="domain" description="CMP/dCMP-type deaminase" evidence="9">
    <location>
        <begin position="1"/>
        <end position="109"/>
    </location>
</feature>
<reference evidence="10 11" key="1">
    <citation type="submission" date="2017-03" db="EMBL/GenBank/DDBJ databases">
        <title>Genome sequence of Clostridium oryzae DSM 28571.</title>
        <authorList>
            <person name="Poehlein A."/>
            <person name="Daniel R."/>
        </authorList>
    </citation>
    <scope>NUCLEOTIDE SEQUENCE [LARGE SCALE GENOMIC DNA]</scope>
    <source>
        <strain evidence="10 11">DSM 28571</strain>
    </source>
</reference>
<dbReference type="Proteomes" id="UP000190080">
    <property type="component" value="Unassembled WGS sequence"/>
</dbReference>
<feature type="binding site" evidence="8">
    <location>
        <position position="49"/>
    </location>
    <ligand>
        <name>Zn(2+)</name>
        <dbReference type="ChEBI" id="CHEBI:29105"/>
        <note>catalytic</note>
    </ligand>
</feature>
<dbReference type="SUPFAM" id="SSF53927">
    <property type="entry name" value="Cytidine deaminase-like"/>
    <property type="match status" value="1"/>
</dbReference>
<accession>A0A1V4IX19</accession>
<comment type="function">
    <text evidence="8">Catalyzes the deamination of adenosine to inosine at the wobble position 34 of tRNA(Arg2).</text>
</comment>
<dbReference type="EC" id="3.5.4.33" evidence="8"/>
<evidence type="ECO:0000259" key="9">
    <source>
        <dbReference type="PROSITE" id="PS51747"/>
    </source>
</evidence>
<comment type="subunit">
    <text evidence="2 8">Homodimer.</text>
</comment>
<dbReference type="PROSITE" id="PS51747">
    <property type="entry name" value="CYT_DCMP_DEAMINASES_2"/>
    <property type="match status" value="1"/>
</dbReference>
<organism evidence="10 11">
    <name type="scientific">Clostridium oryzae</name>
    <dbReference type="NCBI Taxonomy" id="1450648"/>
    <lineage>
        <taxon>Bacteria</taxon>
        <taxon>Bacillati</taxon>
        <taxon>Bacillota</taxon>
        <taxon>Clostridia</taxon>
        <taxon>Eubacteriales</taxon>
        <taxon>Clostridiaceae</taxon>
        <taxon>Clostridium</taxon>
    </lineage>
</organism>
<comment type="cofactor">
    <cofactor evidence="8">
        <name>Zn(2+)</name>
        <dbReference type="ChEBI" id="CHEBI:29105"/>
    </cofactor>
    <text evidence="8">Binds 1 zinc ion per subunit.</text>
</comment>
<dbReference type="AlphaFoldDB" id="A0A1V4IX19"/>
<evidence type="ECO:0000256" key="5">
    <source>
        <dbReference type="ARBA" id="ARBA00022801"/>
    </source>
</evidence>
<dbReference type="GO" id="GO:0052717">
    <property type="term" value="F:tRNA-specific adenosine-34 deaminase activity"/>
    <property type="evidence" value="ECO:0007669"/>
    <property type="project" value="UniProtKB-UniRule"/>
</dbReference>
<dbReference type="Gene3D" id="3.40.140.10">
    <property type="entry name" value="Cytidine Deaminase, domain 2"/>
    <property type="match status" value="1"/>
</dbReference>
<dbReference type="GO" id="GO:0002100">
    <property type="term" value="P:tRNA wobble adenosine to inosine editing"/>
    <property type="evidence" value="ECO:0007669"/>
    <property type="project" value="UniProtKB-UniRule"/>
</dbReference>
<dbReference type="GO" id="GO:0008270">
    <property type="term" value="F:zinc ion binding"/>
    <property type="evidence" value="ECO:0007669"/>
    <property type="project" value="UniProtKB-UniRule"/>
</dbReference>
<evidence type="ECO:0000256" key="7">
    <source>
        <dbReference type="ARBA" id="ARBA00048045"/>
    </source>
</evidence>
<evidence type="ECO:0000256" key="1">
    <source>
        <dbReference type="ARBA" id="ARBA00010669"/>
    </source>
</evidence>
<dbReference type="PANTHER" id="PTHR11079:SF202">
    <property type="entry name" value="TRNA-SPECIFIC ADENOSINE DEAMINASE"/>
    <property type="match status" value="1"/>
</dbReference>